<dbReference type="PANTHER" id="PTHR35524:SF1">
    <property type="entry name" value="ALPHA-ACETOLACTATE DECARBOXYLASE"/>
    <property type="match status" value="1"/>
</dbReference>
<dbReference type="GO" id="GO:0047605">
    <property type="term" value="F:acetolactate decarboxylase activity"/>
    <property type="evidence" value="ECO:0007669"/>
    <property type="project" value="UniProtKB-EC"/>
</dbReference>
<keyword evidence="6 9" id="KW-0210">Decarboxylase</keyword>
<dbReference type="AlphaFoldDB" id="A0AAX3W324"/>
<evidence type="ECO:0000313" key="10">
    <source>
        <dbReference type="EMBL" id="WHI59748.1"/>
    </source>
</evidence>
<dbReference type="PIRSF" id="PIRSF001332">
    <property type="entry name" value="Acetolac_decarb"/>
    <property type="match status" value="1"/>
</dbReference>
<evidence type="ECO:0000256" key="1">
    <source>
        <dbReference type="ARBA" id="ARBA00001784"/>
    </source>
</evidence>
<evidence type="ECO:0000256" key="3">
    <source>
        <dbReference type="ARBA" id="ARBA00007106"/>
    </source>
</evidence>
<keyword evidence="8 9" id="KW-0456">Lyase</keyword>
<evidence type="ECO:0000256" key="5">
    <source>
        <dbReference type="ARBA" id="ARBA00020164"/>
    </source>
</evidence>
<comment type="pathway">
    <text evidence="2 9">Polyol metabolism; (R,R)-butane-2,3-diol biosynthesis; (R,R)-butane-2,3-diol from pyruvate: step 2/3.</text>
</comment>
<dbReference type="InterPro" id="IPR005128">
    <property type="entry name" value="Acetolactate_a_deCO2ase"/>
</dbReference>
<protein>
    <recommendedName>
        <fullName evidence="5 9">Alpha-acetolactate decarboxylase</fullName>
        <ecNumber evidence="4 9">4.1.1.5</ecNumber>
    </recommendedName>
</protein>
<evidence type="ECO:0000256" key="8">
    <source>
        <dbReference type="ARBA" id="ARBA00023239"/>
    </source>
</evidence>
<comment type="similarity">
    <text evidence="3 9">Belongs to the alpha-acetolactate decarboxylase family.</text>
</comment>
<dbReference type="EMBL" id="CP118848">
    <property type="protein sequence ID" value="WHI59748.1"/>
    <property type="molecule type" value="Genomic_DNA"/>
</dbReference>
<dbReference type="EC" id="4.1.1.5" evidence="4 9"/>
<dbReference type="RefSeq" id="WP_218688702.1">
    <property type="nucleotide sequence ID" value="NZ_CP118848.1"/>
</dbReference>
<name>A0AAX3W324_MAMLE</name>
<organism evidence="10 11">
    <name type="scientific">Mammaliicoccus lentus</name>
    <name type="common">Staphylococcus lentus</name>
    <dbReference type="NCBI Taxonomy" id="42858"/>
    <lineage>
        <taxon>Bacteria</taxon>
        <taxon>Bacillati</taxon>
        <taxon>Bacillota</taxon>
        <taxon>Bacilli</taxon>
        <taxon>Bacillales</taxon>
        <taxon>Staphylococcaceae</taxon>
        <taxon>Mammaliicoccus</taxon>
    </lineage>
</organism>
<evidence type="ECO:0000256" key="2">
    <source>
        <dbReference type="ARBA" id="ARBA00005170"/>
    </source>
</evidence>
<dbReference type="CDD" id="cd17299">
    <property type="entry name" value="acetolactate_decarboxylase"/>
    <property type="match status" value="1"/>
</dbReference>
<evidence type="ECO:0000256" key="6">
    <source>
        <dbReference type="ARBA" id="ARBA00022793"/>
    </source>
</evidence>
<dbReference type="NCBIfam" id="TIGR01252">
    <property type="entry name" value="acetolac_decarb"/>
    <property type="match status" value="1"/>
</dbReference>
<dbReference type="Pfam" id="PF03306">
    <property type="entry name" value="AAL_decarboxy"/>
    <property type="match status" value="1"/>
</dbReference>
<keyword evidence="7 9" id="KW-0005">Acetoin biosynthesis</keyword>
<gene>
    <name evidence="10" type="primary">budA</name>
    <name evidence="10" type="ORF">PYH69_13695</name>
</gene>
<evidence type="ECO:0000256" key="4">
    <source>
        <dbReference type="ARBA" id="ARBA00013204"/>
    </source>
</evidence>
<dbReference type="PANTHER" id="PTHR35524">
    <property type="entry name" value="ALPHA-ACETOLACTATE DECARBOXYLASE"/>
    <property type="match status" value="1"/>
</dbReference>
<dbReference type="GO" id="GO:0045151">
    <property type="term" value="P:acetoin biosynthetic process"/>
    <property type="evidence" value="ECO:0007669"/>
    <property type="project" value="UniProtKB-KW"/>
</dbReference>
<evidence type="ECO:0000313" key="11">
    <source>
        <dbReference type="Proteomes" id="UP001223261"/>
    </source>
</evidence>
<evidence type="ECO:0000256" key="7">
    <source>
        <dbReference type="ARBA" id="ARBA00023061"/>
    </source>
</evidence>
<proteinExistence type="inferred from homology"/>
<accession>A0AAX3W324</accession>
<comment type="catalytic activity">
    <reaction evidence="1 9">
        <text>(2S)-2-acetolactate + H(+) = (R)-acetoin + CO2</text>
        <dbReference type="Rhea" id="RHEA:21580"/>
        <dbReference type="ChEBI" id="CHEBI:15378"/>
        <dbReference type="ChEBI" id="CHEBI:15686"/>
        <dbReference type="ChEBI" id="CHEBI:16526"/>
        <dbReference type="ChEBI" id="CHEBI:58476"/>
        <dbReference type="EC" id="4.1.1.5"/>
    </reaction>
</comment>
<evidence type="ECO:0000256" key="9">
    <source>
        <dbReference type="PIRNR" id="PIRNR001332"/>
    </source>
</evidence>
<dbReference type="Proteomes" id="UP001223261">
    <property type="component" value="Chromosome"/>
</dbReference>
<sequence length="233" mass="26203">MQTLYQHGTLATLMAGHLEGTATIDEILQHGDSGIGTLTGSDGEVIYLEGRAFHANEFGEFKALEGNEMTPFSTITRFSADKTYYAAHEKSDQVFDEILNNMKSKNLFSAIKITGTFKNMHVRWMPKQEPPYQRLIESARRQPEKVVPEVRGTIIGFYTPELFHGIGASGFHVHFIDEFESFGGHVLDFELEVGSIEIQNFDTFEQHLPSDNQSFLEADIDYNNIGSEISEAE</sequence>
<reference evidence="10" key="1">
    <citation type="journal article" date="2023" name="Antibiotics">
        <title>Prevalence and Molecular Characterization of Methicillin-Resistant Staphylococci (MRS) and Mammaliicocci (MRM) in Dromedary Camels from Algeria: First Detection of SCCmec-mecC Hybrid in Methicillin-Resistant Mammaliicoccus lentus.</title>
        <authorList>
            <person name="Belhout C."/>
            <person name="Boyen F."/>
            <person name="Vereecke N."/>
            <person name="Theuns S."/>
            <person name="Taibi N."/>
            <person name="Stegger M."/>
            <person name="de la Fe-Rodriguez P.Y."/>
            <person name="Bouayad L."/>
            <person name="Elgroud R."/>
            <person name="Butaye P."/>
        </authorList>
    </citation>
    <scope>NUCLEOTIDE SEQUENCE</scope>
    <source>
        <strain evidence="10">7048</strain>
    </source>
</reference>